<dbReference type="EMBL" id="BKCJ010469659">
    <property type="protein sequence ID" value="GFA69098.1"/>
    <property type="molecule type" value="Genomic_DNA"/>
</dbReference>
<sequence length="144" mass="16468">MTALPICDELCRSVGKSDWDPQFIMRCRRKISEDLILAREINALCMRLTAIVDEREVFADTLGMLAGKHVPDKMAEFTKQVQNKDIPNLMKLQIFGREFELRTHEKEIFIEKLKEGWQGIVEMIVSAMVSNTSGGGVHVKNIFQ</sequence>
<gene>
    <name evidence="1" type="ORF">Tci_641070</name>
</gene>
<name>A0A699K193_TANCI</name>
<protein>
    <submittedName>
        <fullName evidence="1">Uncharacterized protein</fullName>
    </submittedName>
</protein>
<organism evidence="1">
    <name type="scientific">Tanacetum cinerariifolium</name>
    <name type="common">Dalmatian daisy</name>
    <name type="synonym">Chrysanthemum cinerariifolium</name>
    <dbReference type="NCBI Taxonomy" id="118510"/>
    <lineage>
        <taxon>Eukaryota</taxon>
        <taxon>Viridiplantae</taxon>
        <taxon>Streptophyta</taxon>
        <taxon>Embryophyta</taxon>
        <taxon>Tracheophyta</taxon>
        <taxon>Spermatophyta</taxon>
        <taxon>Magnoliopsida</taxon>
        <taxon>eudicotyledons</taxon>
        <taxon>Gunneridae</taxon>
        <taxon>Pentapetalae</taxon>
        <taxon>asterids</taxon>
        <taxon>campanulids</taxon>
        <taxon>Asterales</taxon>
        <taxon>Asteraceae</taxon>
        <taxon>Asteroideae</taxon>
        <taxon>Anthemideae</taxon>
        <taxon>Anthemidinae</taxon>
        <taxon>Tanacetum</taxon>
    </lineage>
</organism>
<dbReference type="AlphaFoldDB" id="A0A699K193"/>
<evidence type="ECO:0000313" key="1">
    <source>
        <dbReference type="EMBL" id="GFA69098.1"/>
    </source>
</evidence>
<feature type="non-terminal residue" evidence="1">
    <location>
        <position position="144"/>
    </location>
</feature>
<accession>A0A699K193</accession>
<comment type="caution">
    <text evidence="1">The sequence shown here is derived from an EMBL/GenBank/DDBJ whole genome shotgun (WGS) entry which is preliminary data.</text>
</comment>
<reference evidence="1" key="1">
    <citation type="journal article" date="2019" name="Sci. Rep.">
        <title>Draft genome of Tanacetum cinerariifolium, the natural source of mosquito coil.</title>
        <authorList>
            <person name="Yamashiro T."/>
            <person name="Shiraishi A."/>
            <person name="Satake H."/>
            <person name="Nakayama K."/>
        </authorList>
    </citation>
    <scope>NUCLEOTIDE SEQUENCE</scope>
</reference>
<proteinExistence type="predicted"/>